<evidence type="ECO:0000313" key="2">
    <source>
        <dbReference type="EMBL" id="PIC13934.1"/>
    </source>
</evidence>
<reference evidence="3" key="1">
    <citation type="submission" date="2017-10" db="EMBL/GenBank/DDBJ databases">
        <title>Rapid genome shrinkage in a self-fertile nematode reveals novel sperm competition proteins.</title>
        <authorList>
            <person name="Yin D."/>
            <person name="Schwarz E.M."/>
            <person name="Thomas C.G."/>
            <person name="Felde R.L."/>
            <person name="Korf I.F."/>
            <person name="Cutter A.D."/>
            <person name="Schartner C.M."/>
            <person name="Ralston E.J."/>
            <person name="Meyer B.J."/>
            <person name="Haag E.S."/>
        </authorList>
    </citation>
    <scope>NUCLEOTIDE SEQUENCE [LARGE SCALE GENOMIC DNA]</scope>
    <source>
        <strain evidence="3">JU1422</strain>
    </source>
</reference>
<gene>
    <name evidence="2" type="ORF">B9Z55_027507</name>
</gene>
<evidence type="ECO:0000256" key="1">
    <source>
        <dbReference type="SAM" id="MobiDB-lite"/>
    </source>
</evidence>
<feature type="compositionally biased region" description="Basic and acidic residues" evidence="1">
    <location>
        <begin position="40"/>
        <end position="51"/>
    </location>
</feature>
<feature type="region of interest" description="Disordered" evidence="1">
    <location>
        <begin position="32"/>
        <end position="71"/>
    </location>
</feature>
<dbReference type="EMBL" id="PDUG01000010">
    <property type="protein sequence ID" value="PIC13934.1"/>
    <property type="molecule type" value="Genomic_DNA"/>
</dbReference>
<dbReference type="Proteomes" id="UP000230233">
    <property type="component" value="Unassembled WGS sequence"/>
</dbReference>
<comment type="caution">
    <text evidence="2">The sequence shown here is derived from an EMBL/GenBank/DDBJ whole genome shotgun (WGS) entry which is preliminary data.</text>
</comment>
<name>A0A2G5SFT4_9PELO</name>
<keyword evidence="3" id="KW-1185">Reference proteome</keyword>
<sequence>MFSCLFHNTFAFPFSKSFPAFFRIKKFRNNQKPLPMTHHVATDNQKKDKERSNRRHQLTRKSHGPIPMLLN</sequence>
<protein>
    <submittedName>
        <fullName evidence="2">Uncharacterized protein</fullName>
    </submittedName>
</protein>
<feature type="compositionally biased region" description="Basic residues" evidence="1">
    <location>
        <begin position="52"/>
        <end position="63"/>
    </location>
</feature>
<proteinExistence type="predicted"/>
<accession>A0A2G5SFT4</accession>
<organism evidence="2 3">
    <name type="scientific">Caenorhabditis nigoni</name>
    <dbReference type="NCBI Taxonomy" id="1611254"/>
    <lineage>
        <taxon>Eukaryota</taxon>
        <taxon>Metazoa</taxon>
        <taxon>Ecdysozoa</taxon>
        <taxon>Nematoda</taxon>
        <taxon>Chromadorea</taxon>
        <taxon>Rhabditida</taxon>
        <taxon>Rhabditina</taxon>
        <taxon>Rhabditomorpha</taxon>
        <taxon>Rhabditoidea</taxon>
        <taxon>Rhabditidae</taxon>
        <taxon>Peloderinae</taxon>
        <taxon>Caenorhabditis</taxon>
    </lineage>
</organism>
<dbReference type="AlphaFoldDB" id="A0A2G5SFT4"/>
<evidence type="ECO:0000313" key="3">
    <source>
        <dbReference type="Proteomes" id="UP000230233"/>
    </source>
</evidence>